<keyword evidence="3 8" id="KW-0812">Transmembrane</keyword>
<dbReference type="InterPro" id="IPR036640">
    <property type="entry name" value="ABC1_TM_sf"/>
</dbReference>
<evidence type="ECO:0000259" key="10">
    <source>
        <dbReference type="PROSITE" id="PS50929"/>
    </source>
</evidence>
<keyword evidence="6 8" id="KW-1133">Transmembrane helix</keyword>
<dbReference type="EnsemblProtists" id="PYU1_T008173">
    <property type="protein sequence ID" value="PYU1_T008173"/>
    <property type="gene ID" value="PYU1_G008157"/>
</dbReference>
<dbReference type="FunCoup" id="K3WT79">
    <property type="interactions" value="5"/>
</dbReference>
<dbReference type="PANTHER" id="PTHR43394">
    <property type="entry name" value="ATP-DEPENDENT PERMEASE MDL1, MITOCHONDRIAL"/>
    <property type="match status" value="1"/>
</dbReference>
<dbReference type="GO" id="GO:0016887">
    <property type="term" value="F:ATP hydrolysis activity"/>
    <property type="evidence" value="ECO:0007669"/>
    <property type="project" value="InterPro"/>
</dbReference>
<dbReference type="FunFam" id="3.40.50.300:FF:000251">
    <property type="entry name" value="ABC transporter B family member 19"/>
    <property type="match status" value="2"/>
</dbReference>
<dbReference type="InterPro" id="IPR003439">
    <property type="entry name" value="ABC_transporter-like_ATP-bd"/>
</dbReference>
<feature type="domain" description="ABC transporter" evidence="9">
    <location>
        <begin position="141"/>
        <end position="388"/>
    </location>
</feature>
<dbReference type="HOGENOM" id="CLU_000604_17_2_1"/>
<dbReference type="STRING" id="431595.K3WT79"/>
<evidence type="ECO:0000256" key="4">
    <source>
        <dbReference type="ARBA" id="ARBA00022741"/>
    </source>
</evidence>
<dbReference type="PANTHER" id="PTHR43394:SF27">
    <property type="entry name" value="ATP-DEPENDENT TRANSLOCASE ABCB1-LIKE"/>
    <property type="match status" value="1"/>
</dbReference>
<dbReference type="Proteomes" id="UP000019132">
    <property type="component" value="Unassembled WGS sequence"/>
</dbReference>
<dbReference type="SMART" id="SM00382">
    <property type="entry name" value="AAA"/>
    <property type="match status" value="2"/>
</dbReference>
<reference evidence="12" key="2">
    <citation type="submission" date="2010-04" db="EMBL/GenBank/DDBJ databases">
        <authorList>
            <person name="Buell R."/>
            <person name="Hamilton J."/>
            <person name="Hostetler J."/>
        </authorList>
    </citation>
    <scope>NUCLEOTIDE SEQUENCE [LARGE SCALE GENOMIC DNA]</scope>
    <source>
        <strain evidence="12">DAOM:BR144</strain>
    </source>
</reference>
<keyword evidence="7 8" id="KW-0472">Membrane</keyword>
<feature type="domain" description="ABC transmembrane type-1" evidence="10">
    <location>
        <begin position="50"/>
        <end position="106"/>
    </location>
</feature>
<feature type="domain" description="ABC transporter" evidence="9">
    <location>
        <begin position="764"/>
        <end position="1003"/>
    </location>
</feature>
<comment type="subcellular location">
    <subcellularLocation>
        <location evidence="1">Membrane</location>
        <topology evidence="1">Multi-pass membrane protein</topology>
    </subcellularLocation>
</comment>
<dbReference type="InterPro" id="IPR017871">
    <property type="entry name" value="ABC_transporter-like_CS"/>
</dbReference>
<dbReference type="eggNOG" id="KOG0055">
    <property type="taxonomic scope" value="Eukaryota"/>
</dbReference>
<dbReference type="GO" id="GO:0090374">
    <property type="term" value="P:oligopeptide export from mitochondrion"/>
    <property type="evidence" value="ECO:0007669"/>
    <property type="project" value="TreeGrafter"/>
</dbReference>
<evidence type="ECO:0000256" key="1">
    <source>
        <dbReference type="ARBA" id="ARBA00004141"/>
    </source>
</evidence>
<feature type="transmembrane region" description="Helical" evidence="8">
    <location>
        <begin position="6"/>
        <end position="28"/>
    </location>
</feature>
<evidence type="ECO:0000313" key="12">
    <source>
        <dbReference type="Proteomes" id="UP000019132"/>
    </source>
</evidence>
<dbReference type="InParanoid" id="K3WT79"/>
<dbReference type="GO" id="GO:0005524">
    <property type="term" value="F:ATP binding"/>
    <property type="evidence" value="ECO:0007669"/>
    <property type="project" value="UniProtKB-KW"/>
</dbReference>
<feature type="transmembrane region" description="Helical" evidence="8">
    <location>
        <begin position="525"/>
        <end position="548"/>
    </location>
</feature>
<reference evidence="12" key="1">
    <citation type="journal article" date="2010" name="Genome Biol.">
        <title>Genome sequence of the necrotrophic plant pathogen Pythium ultimum reveals original pathogenicity mechanisms and effector repertoire.</title>
        <authorList>
            <person name="Levesque C.A."/>
            <person name="Brouwer H."/>
            <person name="Cano L."/>
            <person name="Hamilton J.P."/>
            <person name="Holt C."/>
            <person name="Huitema E."/>
            <person name="Raffaele S."/>
            <person name="Robideau G.P."/>
            <person name="Thines M."/>
            <person name="Win J."/>
            <person name="Zerillo M.M."/>
            <person name="Beakes G.W."/>
            <person name="Boore J.L."/>
            <person name="Busam D."/>
            <person name="Dumas B."/>
            <person name="Ferriera S."/>
            <person name="Fuerstenberg S.I."/>
            <person name="Gachon C.M."/>
            <person name="Gaulin E."/>
            <person name="Govers F."/>
            <person name="Grenville-Briggs L."/>
            <person name="Horner N."/>
            <person name="Hostetler J."/>
            <person name="Jiang R.H."/>
            <person name="Johnson J."/>
            <person name="Krajaejun T."/>
            <person name="Lin H."/>
            <person name="Meijer H.J."/>
            <person name="Moore B."/>
            <person name="Morris P."/>
            <person name="Phuntmart V."/>
            <person name="Puiu D."/>
            <person name="Shetty J."/>
            <person name="Stajich J.E."/>
            <person name="Tripathy S."/>
            <person name="Wawra S."/>
            <person name="van West P."/>
            <person name="Whitty B.R."/>
            <person name="Coutinho P.M."/>
            <person name="Henrissat B."/>
            <person name="Martin F."/>
            <person name="Thomas P.D."/>
            <person name="Tyler B.M."/>
            <person name="De Vries R.P."/>
            <person name="Kamoun S."/>
            <person name="Yandell M."/>
            <person name="Tisserat N."/>
            <person name="Buell C.R."/>
        </authorList>
    </citation>
    <scope>NUCLEOTIDE SEQUENCE</scope>
    <source>
        <strain evidence="12">DAOM:BR144</strain>
    </source>
</reference>
<keyword evidence="12" id="KW-1185">Reference proteome</keyword>
<evidence type="ECO:0000256" key="7">
    <source>
        <dbReference type="ARBA" id="ARBA00023136"/>
    </source>
</evidence>
<keyword evidence="4" id="KW-0547">Nucleotide-binding</keyword>
<evidence type="ECO:0000256" key="8">
    <source>
        <dbReference type="SAM" id="Phobius"/>
    </source>
</evidence>
<organism evidence="11 12">
    <name type="scientific">Globisporangium ultimum (strain ATCC 200006 / CBS 805.95 / DAOM BR144)</name>
    <name type="common">Pythium ultimum</name>
    <dbReference type="NCBI Taxonomy" id="431595"/>
    <lineage>
        <taxon>Eukaryota</taxon>
        <taxon>Sar</taxon>
        <taxon>Stramenopiles</taxon>
        <taxon>Oomycota</taxon>
        <taxon>Peronosporomycetes</taxon>
        <taxon>Pythiales</taxon>
        <taxon>Pythiaceae</taxon>
        <taxon>Globisporangium</taxon>
    </lineage>
</organism>
<protein>
    <submittedName>
        <fullName evidence="11">Uncharacterized protein</fullName>
    </submittedName>
</protein>
<feature type="domain" description="ABC transmembrane type-1" evidence="10">
    <location>
        <begin position="473"/>
        <end position="716"/>
    </location>
</feature>
<dbReference type="Pfam" id="PF00005">
    <property type="entry name" value="ABC_tran"/>
    <property type="match status" value="2"/>
</dbReference>
<dbReference type="Gene3D" id="1.20.1560.10">
    <property type="entry name" value="ABC transporter type 1, transmembrane domain"/>
    <property type="match status" value="3"/>
</dbReference>
<dbReference type="PROSITE" id="PS00211">
    <property type="entry name" value="ABC_TRANSPORTER_1"/>
    <property type="match status" value="2"/>
</dbReference>
<dbReference type="CDD" id="cd03249">
    <property type="entry name" value="ABC_MTABC3_MDL1_MDL2"/>
    <property type="match status" value="2"/>
</dbReference>
<evidence type="ECO:0000259" key="9">
    <source>
        <dbReference type="PROSITE" id="PS50893"/>
    </source>
</evidence>
<reference evidence="11" key="3">
    <citation type="submission" date="2015-02" db="UniProtKB">
        <authorList>
            <consortium name="EnsemblProtists"/>
        </authorList>
    </citation>
    <scope>IDENTIFICATION</scope>
    <source>
        <strain evidence="11">DAOM BR144</strain>
    </source>
</reference>
<dbReference type="PROSITE" id="PS50893">
    <property type="entry name" value="ABC_TRANSPORTER_2"/>
    <property type="match status" value="2"/>
</dbReference>
<dbReference type="PROSITE" id="PS50929">
    <property type="entry name" value="ABC_TM1F"/>
    <property type="match status" value="2"/>
</dbReference>
<dbReference type="InterPro" id="IPR027417">
    <property type="entry name" value="P-loop_NTPase"/>
</dbReference>
<dbReference type="InterPro" id="IPR039421">
    <property type="entry name" value="Type_1_exporter"/>
</dbReference>
<dbReference type="AlphaFoldDB" id="K3WT79"/>
<feature type="transmembrane region" description="Helical" evidence="8">
    <location>
        <begin position="471"/>
        <end position="493"/>
    </location>
</feature>
<dbReference type="GO" id="GO:0005743">
    <property type="term" value="C:mitochondrial inner membrane"/>
    <property type="evidence" value="ECO:0007669"/>
    <property type="project" value="TreeGrafter"/>
</dbReference>
<dbReference type="InterPro" id="IPR003593">
    <property type="entry name" value="AAA+_ATPase"/>
</dbReference>
<proteinExistence type="inferred from homology"/>
<evidence type="ECO:0000256" key="5">
    <source>
        <dbReference type="ARBA" id="ARBA00022840"/>
    </source>
</evidence>
<dbReference type="GO" id="GO:0015421">
    <property type="term" value="F:ABC-type oligopeptide transporter activity"/>
    <property type="evidence" value="ECO:0007669"/>
    <property type="project" value="TreeGrafter"/>
</dbReference>
<sequence length="1004" mass="108926">TAVNRAALDYFLIAVALFITDYLSAVLFANSAERQMKALRQHALKHLLHLNISCNWFVYAAGLWYGGKKVYNNEATPGTVFQAFFGILLGSMSLGQISPNLSAVAEAKGSAEALFAILDTKSCIDASSGTGITPRSCAGAIQAVNIHFAYPSRPNAQILSNYSVKISPGQKVAFVGSSGGGKSTLVALLERFYDPARGALYLDGHDVKTLNVKWLRAQIGLVSQEPVLFSSSMFHNIAGAARSGNDTDAKEQYTREQVIAAAKLANAHDFIMSLPKQYETLVGEKGVLLSGGQKQRVTIARALLREPKILVLDEATSTLDTESERVVQAALNDLMKKTNMTTLVIAHRLSTTRNADKIVVVSSGCVVEEGSHDDLMVIPDGAYRNLYTIQQQESTKDDDADVGITAVESNESFTEEATEVSHFEHEPQLHRSSFLSVISNAVVDDSATEPTTESKFTIRSTMALSHPERSYFIAGMLGASLHGLSTPASALLISELLAVMNTKYEAFQETNERAALTYLKVNVTTYGICYVAGAVALIFIHGTQIYAFRFMAEKLTSRLRDIHFSSLLRQNIGFFDEPANATGALTAKLATDATKMSLVSGDSQGRLLQAASTFLAAVLISFTSGSWLLTFIMLVVLPFLVIGEVIRGKQMRGSSGLSDELEEVGSHASEALCDIRTVASLGLEDQLCDEFSVLLNKPLANGQREANINGLALGFSIGSAASWLGESDHAFKAGSTIFSLRDRIRPIDSFDESGATPKKLEGRLEFKDAAFKYSTRPNVTVFKHYNLVIEAGQTVAFCGPSGGGKSTIISLIERFYDPVHGQVLLDGVDTKTLNVAWLRRQIGLVGQEPALFIGTIEDNITYGLEQKPSQQQIEDAAKMANAHDFIAQFPDGYDTLVGMKDKQLSGGQKQRVAIARAILRNPTILLLDEANSAMDSESEKAVQAALDKVVALQRRTTIIVAHRLSTIRHVNKICVVNGGRITEEGTHEELVRRNGIYTQLVNPK</sequence>
<evidence type="ECO:0000256" key="3">
    <source>
        <dbReference type="ARBA" id="ARBA00022692"/>
    </source>
</evidence>
<dbReference type="SUPFAM" id="SSF52540">
    <property type="entry name" value="P-loop containing nucleoside triphosphate hydrolases"/>
    <property type="match status" value="2"/>
</dbReference>
<keyword evidence="5" id="KW-0067">ATP-binding</keyword>
<dbReference type="InterPro" id="IPR011527">
    <property type="entry name" value="ABC1_TM_dom"/>
</dbReference>
<dbReference type="OMA" id="TYFPEYV"/>
<dbReference type="VEuPathDB" id="FungiDB:PYU1_G008157"/>
<dbReference type="SUPFAM" id="SSF90123">
    <property type="entry name" value="ABC transporter transmembrane region"/>
    <property type="match status" value="2"/>
</dbReference>
<evidence type="ECO:0000256" key="6">
    <source>
        <dbReference type="ARBA" id="ARBA00022989"/>
    </source>
</evidence>
<dbReference type="Pfam" id="PF00664">
    <property type="entry name" value="ABC_membrane"/>
    <property type="match status" value="1"/>
</dbReference>
<accession>K3WT79</accession>
<dbReference type="CDD" id="cd18578">
    <property type="entry name" value="ABC_6TM_Pgp_ABCB1_D2_like"/>
    <property type="match status" value="1"/>
</dbReference>
<evidence type="ECO:0000313" key="11">
    <source>
        <dbReference type="EnsemblProtists" id="PYU1_T008173"/>
    </source>
</evidence>
<comment type="similarity">
    <text evidence="2">Belongs to the ABC transporter superfamily. ABCB family. Multidrug resistance exporter (TC 3.A.1.201) subfamily.</text>
</comment>
<evidence type="ECO:0000256" key="2">
    <source>
        <dbReference type="ARBA" id="ARBA00007577"/>
    </source>
</evidence>
<name>K3WT79_GLOUD</name>
<dbReference type="EMBL" id="GL376619">
    <property type="status" value="NOT_ANNOTATED_CDS"/>
    <property type="molecule type" value="Genomic_DNA"/>
</dbReference>
<dbReference type="Gene3D" id="3.40.50.300">
    <property type="entry name" value="P-loop containing nucleotide triphosphate hydrolases"/>
    <property type="match status" value="2"/>
</dbReference>